<proteinExistence type="predicted"/>
<organism evidence="1 2">
    <name type="scientific">Oesophagostomum dentatum</name>
    <name type="common">Nodular worm</name>
    <dbReference type="NCBI Taxonomy" id="61180"/>
    <lineage>
        <taxon>Eukaryota</taxon>
        <taxon>Metazoa</taxon>
        <taxon>Ecdysozoa</taxon>
        <taxon>Nematoda</taxon>
        <taxon>Chromadorea</taxon>
        <taxon>Rhabditida</taxon>
        <taxon>Rhabditina</taxon>
        <taxon>Rhabditomorpha</taxon>
        <taxon>Strongyloidea</taxon>
        <taxon>Strongylidae</taxon>
        <taxon>Oesophagostomum</taxon>
    </lineage>
</organism>
<dbReference type="AlphaFoldDB" id="A0A0B1TF19"/>
<protein>
    <submittedName>
        <fullName evidence="1">Uncharacterized protein</fullName>
    </submittedName>
</protein>
<accession>A0A0B1TF19</accession>
<name>A0A0B1TF19_OESDE</name>
<reference evidence="1 2" key="1">
    <citation type="submission" date="2014-03" db="EMBL/GenBank/DDBJ databases">
        <title>Draft genome of the hookworm Oesophagostomum dentatum.</title>
        <authorList>
            <person name="Mitreva M."/>
        </authorList>
    </citation>
    <scope>NUCLEOTIDE SEQUENCE [LARGE SCALE GENOMIC DNA]</scope>
    <source>
        <strain evidence="1 2">OD-Hann</strain>
    </source>
</reference>
<evidence type="ECO:0000313" key="1">
    <source>
        <dbReference type="EMBL" id="KHJ94427.1"/>
    </source>
</evidence>
<gene>
    <name evidence="1" type="ORF">OESDEN_05641</name>
</gene>
<dbReference type="Proteomes" id="UP000053660">
    <property type="component" value="Unassembled WGS sequence"/>
</dbReference>
<sequence>MAQTSVEDAPTLSLVRTKRMGVIPNMRRTQICSGVAVIVVSAMVLRSKKQLCNISTMQLLLYYGKSLTK</sequence>
<dbReference type="EMBL" id="KN550332">
    <property type="protein sequence ID" value="KHJ94427.1"/>
    <property type="molecule type" value="Genomic_DNA"/>
</dbReference>
<keyword evidence="2" id="KW-1185">Reference proteome</keyword>
<evidence type="ECO:0000313" key="2">
    <source>
        <dbReference type="Proteomes" id="UP000053660"/>
    </source>
</evidence>